<comment type="caution">
    <text evidence="1">The sequence shown here is derived from an EMBL/GenBank/DDBJ whole genome shotgun (WGS) entry which is preliminary data.</text>
</comment>
<reference evidence="2" key="1">
    <citation type="journal article" date="2019" name="Int. J. Syst. Evol. Microbiol.">
        <title>The Global Catalogue of Microorganisms (GCM) 10K type strain sequencing project: providing services to taxonomists for standard genome sequencing and annotation.</title>
        <authorList>
            <consortium name="The Broad Institute Genomics Platform"/>
            <consortium name="The Broad Institute Genome Sequencing Center for Infectious Disease"/>
            <person name="Wu L."/>
            <person name="Ma J."/>
        </authorList>
    </citation>
    <scope>NUCLEOTIDE SEQUENCE [LARGE SCALE GENOMIC DNA]</scope>
    <source>
        <strain evidence="2">CGMCC 4.7241</strain>
    </source>
</reference>
<name>A0ABV7Y9Z0_9ACTN</name>
<keyword evidence="2" id="KW-1185">Reference proteome</keyword>
<organism evidence="1 2">
    <name type="scientific">Tenggerimyces flavus</name>
    <dbReference type="NCBI Taxonomy" id="1708749"/>
    <lineage>
        <taxon>Bacteria</taxon>
        <taxon>Bacillati</taxon>
        <taxon>Actinomycetota</taxon>
        <taxon>Actinomycetes</taxon>
        <taxon>Propionibacteriales</taxon>
        <taxon>Nocardioidaceae</taxon>
        <taxon>Tenggerimyces</taxon>
    </lineage>
</organism>
<evidence type="ECO:0000313" key="1">
    <source>
        <dbReference type="EMBL" id="MFC3761189.1"/>
    </source>
</evidence>
<protein>
    <submittedName>
        <fullName evidence="1">Alkylmercury lyase family protein</fullName>
    </submittedName>
</protein>
<accession>A0ABV7Y9Z0</accession>
<gene>
    <name evidence="1" type="ORF">ACFOUW_10085</name>
</gene>
<proteinExistence type="predicted"/>
<keyword evidence="1" id="KW-0456">Lyase</keyword>
<dbReference type="RefSeq" id="WP_205117401.1">
    <property type="nucleotide sequence ID" value="NZ_JAFBCM010000001.1"/>
</dbReference>
<dbReference type="Pfam" id="PF03243">
    <property type="entry name" value="MerB"/>
    <property type="match status" value="1"/>
</dbReference>
<sequence length="289" mass="30266">MRIEVLHVPDCPLVASLLARLGEVSDEPVVLRSITTEAEAEAYGMAGSPTLLVDGVDPFGLAPPSLTCRFGPLPTVEQLRSALTLGLGLGKASAAAVLSPPARQAHQAILRWFVDHGSAPSLAELASPTVVDELTARDLIALSASGELRAAYPFSPTPTRHRVALDDGPELYSMCAIDALGTSAMLSRPLTIRSTEPSTEVPIEIRVDGSSAEWNPSSAVVFAGTSGDSCCQASVDKTCGSINFFTSPAAARSWSEQQPGTILSQHEALLCGIAEFGPLLLHTNLDPQT</sequence>
<dbReference type="SUPFAM" id="SSF160387">
    <property type="entry name" value="NosL/MerB-like"/>
    <property type="match status" value="1"/>
</dbReference>
<dbReference type="InterPro" id="IPR053717">
    <property type="entry name" value="MerB_lyase_sf"/>
</dbReference>
<dbReference type="Gene3D" id="3.30.450.410">
    <property type="match status" value="1"/>
</dbReference>
<evidence type="ECO:0000313" key="2">
    <source>
        <dbReference type="Proteomes" id="UP001595699"/>
    </source>
</evidence>
<dbReference type="GO" id="GO:0016829">
    <property type="term" value="F:lyase activity"/>
    <property type="evidence" value="ECO:0007669"/>
    <property type="project" value="UniProtKB-KW"/>
</dbReference>
<dbReference type="EMBL" id="JBHRZH010000006">
    <property type="protein sequence ID" value="MFC3761189.1"/>
    <property type="molecule type" value="Genomic_DNA"/>
</dbReference>
<dbReference type="Proteomes" id="UP001595699">
    <property type="component" value="Unassembled WGS sequence"/>
</dbReference>
<dbReference type="InterPro" id="IPR004927">
    <property type="entry name" value="MerB"/>
</dbReference>